<reference evidence="2 3" key="1">
    <citation type="submission" date="2019-12" db="EMBL/GenBank/DDBJ databases">
        <title>Genomic-based taxomic classification of the family Erythrobacteraceae.</title>
        <authorList>
            <person name="Xu L."/>
        </authorList>
    </citation>
    <scope>NUCLEOTIDE SEQUENCE [LARGE SCALE GENOMIC DNA]</scope>
    <source>
        <strain evidence="2 3">RC4-10-4</strain>
    </source>
</reference>
<dbReference type="EMBL" id="WTYH01000001">
    <property type="protein sequence ID" value="MXO92783.1"/>
    <property type="molecule type" value="Genomic_DNA"/>
</dbReference>
<dbReference type="SUPFAM" id="SSF56524">
    <property type="entry name" value="Oxidoreductase molybdopterin-binding domain"/>
    <property type="match status" value="1"/>
</dbReference>
<dbReference type="OrthoDB" id="9795587at2"/>
<name>A0A844ZXF1_9SPHN</name>
<accession>A0A844ZXF1</accession>
<protein>
    <submittedName>
        <fullName evidence="2">Molybdopterin-dependent oxidoreductase</fullName>
    </submittedName>
</protein>
<dbReference type="PANTHER" id="PTHR43032">
    <property type="entry name" value="PROTEIN-METHIONINE-SULFOXIDE REDUCTASE"/>
    <property type="match status" value="1"/>
</dbReference>
<proteinExistence type="predicted"/>
<dbReference type="Gene3D" id="3.90.420.10">
    <property type="entry name" value="Oxidoreductase, molybdopterin-binding domain"/>
    <property type="match status" value="1"/>
</dbReference>
<dbReference type="PANTHER" id="PTHR43032:SF2">
    <property type="entry name" value="BLL0505 PROTEIN"/>
    <property type="match status" value="1"/>
</dbReference>
<evidence type="ECO:0000313" key="2">
    <source>
        <dbReference type="EMBL" id="MXO92783.1"/>
    </source>
</evidence>
<evidence type="ECO:0000313" key="3">
    <source>
        <dbReference type="Proteomes" id="UP000460626"/>
    </source>
</evidence>
<dbReference type="Proteomes" id="UP000460626">
    <property type="component" value="Unassembled WGS sequence"/>
</dbReference>
<dbReference type="Pfam" id="PF00174">
    <property type="entry name" value="Oxidored_molyb"/>
    <property type="match status" value="1"/>
</dbReference>
<dbReference type="InterPro" id="IPR000572">
    <property type="entry name" value="OxRdtase_Mopterin-bd_dom"/>
</dbReference>
<feature type="domain" description="Oxidoreductase molybdopterin-binding" evidence="1">
    <location>
        <begin position="87"/>
        <end position="222"/>
    </location>
</feature>
<dbReference type="InterPro" id="IPR036374">
    <property type="entry name" value="OxRdtase_Mopterin-bd_sf"/>
</dbReference>
<gene>
    <name evidence="2" type="ORF">GRI62_04060</name>
</gene>
<keyword evidence="3" id="KW-1185">Reference proteome</keyword>
<evidence type="ECO:0000259" key="1">
    <source>
        <dbReference type="Pfam" id="PF00174"/>
    </source>
</evidence>
<comment type="caution">
    <text evidence="2">The sequence shown here is derived from an EMBL/GenBank/DDBJ whole genome shotgun (WGS) entry which is preliminary data.</text>
</comment>
<dbReference type="PROSITE" id="PS51257">
    <property type="entry name" value="PROKAR_LIPOPROTEIN"/>
    <property type="match status" value="1"/>
</dbReference>
<dbReference type="RefSeq" id="WP_131452123.1">
    <property type="nucleotide sequence ID" value="NZ_BMJK01000001.1"/>
</dbReference>
<dbReference type="AlphaFoldDB" id="A0A844ZXF1"/>
<sequence length="246" mass="27147">MKRRNFLVAGAAAFLAGCSKIGKTDAFAAVVDTAESWHRGLHRALGFGRIQMAPEFARSQISPFFRGNGTQQVDSDAYRASAASGFADWRLVVNGLVTRPLALSMDAIRALPQRTQITRHDCVEGWSAIGQWTGPQLSALLEMARPIDAARYIVFHCADTLGGAPYYESCDMDDAFHPQTIVAHLLNGGPLPERNGAPLRLRIERQLGYKHAKYLTRIEAVASLDEFYGGHGGYWEDRGYQWYAGI</sequence>
<organism evidence="2 3">
    <name type="scientific">Aurantiacibacter arachoides</name>
    <dbReference type="NCBI Taxonomy" id="1850444"/>
    <lineage>
        <taxon>Bacteria</taxon>
        <taxon>Pseudomonadati</taxon>
        <taxon>Pseudomonadota</taxon>
        <taxon>Alphaproteobacteria</taxon>
        <taxon>Sphingomonadales</taxon>
        <taxon>Erythrobacteraceae</taxon>
        <taxon>Aurantiacibacter</taxon>
    </lineage>
</organism>